<dbReference type="AlphaFoldDB" id="A0A6C0AWV0"/>
<reference evidence="1" key="1">
    <citation type="journal article" date="2020" name="Nature">
        <title>Giant virus diversity and host interactions through global metagenomics.</title>
        <authorList>
            <person name="Schulz F."/>
            <person name="Roux S."/>
            <person name="Paez-Espino D."/>
            <person name="Jungbluth S."/>
            <person name="Walsh D.A."/>
            <person name="Denef V.J."/>
            <person name="McMahon K.D."/>
            <person name="Konstantinidis K.T."/>
            <person name="Eloe-Fadrosh E.A."/>
            <person name="Kyrpides N.C."/>
            <person name="Woyke T."/>
        </authorList>
    </citation>
    <scope>NUCLEOTIDE SEQUENCE</scope>
    <source>
        <strain evidence="1">GVMAG-S-ERX555965-48</strain>
    </source>
</reference>
<organism evidence="1">
    <name type="scientific">viral metagenome</name>
    <dbReference type="NCBI Taxonomy" id="1070528"/>
    <lineage>
        <taxon>unclassified sequences</taxon>
        <taxon>metagenomes</taxon>
        <taxon>organismal metagenomes</taxon>
    </lineage>
</organism>
<sequence length="99" mass="11536">MSEVSQSSSQEFYAVYSQKQFDHIQETNLNSHKKNKDFSYIYYEKYNNELVQITEIFHDKTSKSLFDDAVYLGKVKKFHSALSGPMPTLLPIKYEASIP</sequence>
<name>A0A6C0AWV0_9ZZZZ</name>
<protein>
    <submittedName>
        <fullName evidence="1">Uncharacterized protein</fullName>
    </submittedName>
</protein>
<accession>A0A6C0AWV0</accession>
<dbReference type="EMBL" id="MN738779">
    <property type="protein sequence ID" value="QHS84304.1"/>
    <property type="molecule type" value="Genomic_DNA"/>
</dbReference>
<proteinExistence type="predicted"/>
<evidence type="ECO:0000313" key="1">
    <source>
        <dbReference type="EMBL" id="QHS84304.1"/>
    </source>
</evidence>